<sequence length="274" mass="29605">MKIRTASAAAALLWLALPAAANAQDTQENQPPAWTPPRMLVLAHQEVKSGKAAERRQLEISSARAFDRLEVPVHFAVMEGLTGTEDSLALDPFDSYADIEKAVKTLGSLYAAHPEVNHIQQSIDELIAGTKTVIAILRDDLSPRAAEADESKARFMRVTVIHLRPGREADFSDTSSQAPSLVYQVDAGTSEPTLIILEPMHTLEEADAARAPEVSEKAQAAIVSRESNLYMISPEMSHVAKAFAAGDPGFWSVAPEEKKASASSEAKKSPPTQR</sequence>
<dbReference type="EMBL" id="OMOD01000046">
    <property type="protein sequence ID" value="SPF35211.1"/>
    <property type="molecule type" value="Genomic_DNA"/>
</dbReference>
<dbReference type="AlphaFoldDB" id="A0A2U3K6C3"/>
<feature type="region of interest" description="Disordered" evidence="1">
    <location>
        <begin position="254"/>
        <end position="274"/>
    </location>
</feature>
<keyword evidence="2" id="KW-0732">Signal</keyword>
<proteinExistence type="predicted"/>
<evidence type="ECO:0000256" key="1">
    <source>
        <dbReference type="SAM" id="MobiDB-lite"/>
    </source>
</evidence>
<dbReference type="Proteomes" id="UP000238701">
    <property type="component" value="Unassembled WGS sequence"/>
</dbReference>
<name>A0A2U3K6C3_9BACT</name>
<gene>
    <name evidence="3" type="ORF">SBA1_140102</name>
</gene>
<protein>
    <submittedName>
        <fullName evidence="3">Uncharacterized protein</fullName>
    </submittedName>
</protein>
<accession>A0A2U3K6C3</accession>
<feature type="signal peptide" evidence="2">
    <location>
        <begin position="1"/>
        <end position="23"/>
    </location>
</feature>
<evidence type="ECO:0000256" key="2">
    <source>
        <dbReference type="SAM" id="SignalP"/>
    </source>
</evidence>
<organism evidence="3 4">
    <name type="scientific">Candidatus Sulfotelmatobacter kueseliae</name>
    <dbReference type="NCBI Taxonomy" id="2042962"/>
    <lineage>
        <taxon>Bacteria</taxon>
        <taxon>Pseudomonadati</taxon>
        <taxon>Acidobacteriota</taxon>
        <taxon>Terriglobia</taxon>
        <taxon>Terriglobales</taxon>
        <taxon>Candidatus Korobacteraceae</taxon>
        <taxon>Candidatus Sulfotelmatobacter</taxon>
    </lineage>
</organism>
<feature type="compositionally biased region" description="Basic and acidic residues" evidence="1">
    <location>
        <begin position="255"/>
        <end position="268"/>
    </location>
</feature>
<evidence type="ECO:0000313" key="4">
    <source>
        <dbReference type="Proteomes" id="UP000238701"/>
    </source>
</evidence>
<evidence type="ECO:0000313" key="3">
    <source>
        <dbReference type="EMBL" id="SPF35211.1"/>
    </source>
</evidence>
<feature type="chain" id="PRO_5015756070" evidence="2">
    <location>
        <begin position="24"/>
        <end position="274"/>
    </location>
</feature>
<reference evidence="4" key="1">
    <citation type="submission" date="2018-02" db="EMBL/GenBank/DDBJ databases">
        <authorList>
            <person name="Hausmann B."/>
        </authorList>
    </citation>
    <scope>NUCLEOTIDE SEQUENCE [LARGE SCALE GENOMIC DNA]</scope>
    <source>
        <strain evidence="4">Peat soil MAG SbA1</strain>
    </source>
</reference>